<keyword evidence="5" id="KW-0472">Membrane</keyword>
<name>A0A2W5WMY9_9MICO</name>
<dbReference type="Pfam" id="PF07730">
    <property type="entry name" value="HisKA_3"/>
    <property type="match status" value="1"/>
</dbReference>
<keyword evidence="1" id="KW-0808">Transferase</keyword>
<feature type="transmembrane region" description="Helical" evidence="5">
    <location>
        <begin position="27"/>
        <end position="48"/>
    </location>
</feature>
<sequence>MNRVRSLLPAAPSLPGGVRGVETYTRVSLYGVALVELPLVLTAVSVLLHPETAGGSQQGLARTVLVLGVAHTLACLATLRVDLDRRPLTDRFRQAALVALGGTTLALVVLALAALPSGGQPFFQEDARSAVLITVGTFTVGTLAVVVPFRRLLWCVLAAGLLAGAGKVAAGAAQDALGIVLGALFFAFALAGTVRLSVWILDVVRALDAARDAEARLAVAEERLRISRDMHDVVGRALSAVAVKSELAAELARRGDERAVTEMLAVRVLAQDSLSETRELVARYRAPDLATELVGARSLLTSAGIATRVVGDAAVLPPHVQDTLAWAVREAVTNVVRHTEASTCLLEIADDGDGVLLRVVNDGVRPDPPGEDDAERTVHGSGLAGLRERLAGVHGTLSTRRDGPRFVLEARVPVQVDETTEVAP</sequence>
<feature type="transmembrane region" description="Helical" evidence="5">
    <location>
        <begin position="176"/>
        <end position="201"/>
    </location>
</feature>
<dbReference type="EMBL" id="QKWH01000012">
    <property type="protein sequence ID" value="PZR52113.1"/>
    <property type="molecule type" value="Genomic_DNA"/>
</dbReference>
<keyword evidence="5" id="KW-0812">Transmembrane</keyword>
<evidence type="ECO:0000313" key="7">
    <source>
        <dbReference type="EMBL" id="PZR52113.1"/>
    </source>
</evidence>
<keyword evidence="5" id="KW-1133">Transmembrane helix</keyword>
<dbReference type="InterPro" id="IPR050482">
    <property type="entry name" value="Sensor_HK_TwoCompSys"/>
</dbReference>
<evidence type="ECO:0000256" key="1">
    <source>
        <dbReference type="ARBA" id="ARBA00022679"/>
    </source>
</evidence>
<keyword evidence="8" id="KW-1185">Reference proteome</keyword>
<organism evidence="7 8">
    <name type="scientific">Xylanimonas oleitrophica</name>
    <dbReference type="NCBI Taxonomy" id="2607479"/>
    <lineage>
        <taxon>Bacteria</taxon>
        <taxon>Bacillati</taxon>
        <taxon>Actinomycetota</taxon>
        <taxon>Actinomycetes</taxon>
        <taxon>Micrococcales</taxon>
        <taxon>Promicromonosporaceae</taxon>
        <taxon>Xylanimonas</taxon>
    </lineage>
</organism>
<proteinExistence type="predicted"/>
<feature type="transmembrane region" description="Helical" evidence="5">
    <location>
        <begin position="95"/>
        <end position="115"/>
    </location>
</feature>
<accession>A0A2W5WMY9</accession>
<reference evidence="7 8" key="1">
    <citation type="submission" date="2018-06" db="EMBL/GenBank/DDBJ databases">
        <title>Whole genome sequencing of a novel hydrocarbon degrading bacterial strain, PW21 isolated from oil contaminated produced water sample.</title>
        <authorList>
            <person name="Nagkirti P."/>
            <person name="Shaikh A."/>
            <person name="Gowdaman V."/>
            <person name="Engineer A.E."/>
            <person name="Dagar S."/>
            <person name="Dhakephalkar P.K."/>
        </authorList>
    </citation>
    <scope>NUCLEOTIDE SEQUENCE [LARGE SCALE GENOMIC DNA]</scope>
    <source>
        <strain evidence="7 8">PW21</strain>
    </source>
</reference>
<dbReference type="PANTHER" id="PTHR24421">
    <property type="entry name" value="NITRATE/NITRITE SENSOR PROTEIN NARX-RELATED"/>
    <property type="match status" value="1"/>
</dbReference>
<dbReference type="SUPFAM" id="SSF55874">
    <property type="entry name" value="ATPase domain of HSP90 chaperone/DNA topoisomerase II/histidine kinase"/>
    <property type="match status" value="1"/>
</dbReference>
<feature type="transmembrane region" description="Helical" evidence="5">
    <location>
        <begin position="127"/>
        <end position="147"/>
    </location>
</feature>
<dbReference type="GO" id="GO:0000155">
    <property type="term" value="F:phosphorelay sensor kinase activity"/>
    <property type="evidence" value="ECO:0007669"/>
    <property type="project" value="InterPro"/>
</dbReference>
<dbReference type="Gene3D" id="3.30.565.10">
    <property type="entry name" value="Histidine kinase-like ATPase, C-terminal domain"/>
    <property type="match status" value="1"/>
</dbReference>
<dbReference type="AlphaFoldDB" id="A0A2W5WMY9"/>
<dbReference type="CDD" id="cd16917">
    <property type="entry name" value="HATPase_UhpB-NarQ-NarX-like"/>
    <property type="match status" value="1"/>
</dbReference>
<dbReference type="Proteomes" id="UP000248783">
    <property type="component" value="Unassembled WGS sequence"/>
</dbReference>
<evidence type="ECO:0000256" key="3">
    <source>
        <dbReference type="ARBA" id="ARBA00023012"/>
    </source>
</evidence>
<dbReference type="GO" id="GO:0046983">
    <property type="term" value="F:protein dimerization activity"/>
    <property type="evidence" value="ECO:0007669"/>
    <property type="project" value="InterPro"/>
</dbReference>
<evidence type="ECO:0000256" key="4">
    <source>
        <dbReference type="SAM" id="Coils"/>
    </source>
</evidence>
<evidence type="ECO:0000313" key="8">
    <source>
        <dbReference type="Proteomes" id="UP000248783"/>
    </source>
</evidence>
<feature type="domain" description="Signal transduction histidine kinase subgroup 3 dimerisation and phosphoacceptor" evidence="6">
    <location>
        <begin position="222"/>
        <end position="288"/>
    </location>
</feature>
<evidence type="ECO:0000256" key="5">
    <source>
        <dbReference type="SAM" id="Phobius"/>
    </source>
</evidence>
<dbReference type="Gene3D" id="1.20.5.1930">
    <property type="match status" value="1"/>
</dbReference>
<feature type="transmembrane region" description="Helical" evidence="5">
    <location>
        <begin position="60"/>
        <end position="83"/>
    </location>
</feature>
<keyword evidence="2 7" id="KW-0418">Kinase</keyword>
<dbReference type="PANTHER" id="PTHR24421:SF63">
    <property type="entry name" value="SENSOR HISTIDINE KINASE DESK"/>
    <property type="match status" value="1"/>
</dbReference>
<evidence type="ECO:0000259" key="6">
    <source>
        <dbReference type="Pfam" id="PF07730"/>
    </source>
</evidence>
<dbReference type="RefSeq" id="WP_111251676.1">
    <property type="nucleotide sequence ID" value="NZ_QKWH01000012.1"/>
</dbReference>
<protein>
    <submittedName>
        <fullName evidence="7">Sensor histidine kinase</fullName>
    </submittedName>
</protein>
<dbReference type="GO" id="GO:0016020">
    <property type="term" value="C:membrane"/>
    <property type="evidence" value="ECO:0007669"/>
    <property type="project" value="InterPro"/>
</dbReference>
<comment type="caution">
    <text evidence="7">The sequence shown here is derived from an EMBL/GenBank/DDBJ whole genome shotgun (WGS) entry which is preliminary data.</text>
</comment>
<evidence type="ECO:0000256" key="2">
    <source>
        <dbReference type="ARBA" id="ARBA00022777"/>
    </source>
</evidence>
<keyword evidence="4" id="KW-0175">Coiled coil</keyword>
<gene>
    <name evidence="7" type="ORF">DNL40_12895</name>
</gene>
<dbReference type="InterPro" id="IPR036890">
    <property type="entry name" value="HATPase_C_sf"/>
</dbReference>
<keyword evidence="3" id="KW-0902">Two-component regulatory system</keyword>
<feature type="coiled-coil region" evidence="4">
    <location>
        <begin position="203"/>
        <end position="230"/>
    </location>
</feature>
<dbReference type="InterPro" id="IPR011712">
    <property type="entry name" value="Sig_transdc_His_kin_sub3_dim/P"/>
</dbReference>
<feature type="transmembrane region" description="Helical" evidence="5">
    <location>
        <begin position="152"/>
        <end position="170"/>
    </location>
</feature>